<proteinExistence type="predicted"/>
<dbReference type="EMBL" id="BSUL01000001">
    <property type="protein sequence ID" value="GMA27123.1"/>
    <property type="molecule type" value="Genomic_DNA"/>
</dbReference>
<dbReference type="RefSeq" id="WP_284229447.1">
    <property type="nucleotide sequence ID" value="NZ_BSUL01000001.1"/>
</dbReference>
<comment type="caution">
    <text evidence="1">The sequence shown here is derived from an EMBL/GenBank/DDBJ whole genome shotgun (WGS) entry which is preliminary data.</text>
</comment>
<protein>
    <submittedName>
        <fullName evidence="1">Transcriptional regulator</fullName>
    </submittedName>
</protein>
<evidence type="ECO:0000313" key="1">
    <source>
        <dbReference type="EMBL" id="GMA27123.1"/>
    </source>
</evidence>
<reference evidence="1 2" key="1">
    <citation type="journal article" date="2014" name="Int. J. Syst. Evol. Microbiol.">
        <title>Complete genome sequence of Corynebacterium casei LMG S-19264T (=DSM 44701T), isolated from a smear-ripened cheese.</title>
        <authorList>
            <consortium name="US DOE Joint Genome Institute (JGI-PGF)"/>
            <person name="Walter F."/>
            <person name="Albersmeier A."/>
            <person name="Kalinowski J."/>
            <person name="Ruckert C."/>
        </authorList>
    </citation>
    <scope>NUCLEOTIDE SEQUENCE [LARGE SCALE GENOMIC DNA]</scope>
    <source>
        <strain evidence="1 2">NBRC 112289</strain>
    </source>
</reference>
<name>A0AA37UAE0_9MICO</name>
<dbReference type="AlphaFoldDB" id="A0AA37UAE0"/>
<accession>A0AA37UAE0</accession>
<gene>
    <name evidence="1" type="ORF">GCM10025874_03760</name>
</gene>
<organism evidence="1 2">
    <name type="scientific">Arenivirga flava</name>
    <dbReference type="NCBI Taxonomy" id="1930060"/>
    <lineage>
        <taxon>Bacteria</taxon>
        <taxon>Bacillati</taxon>
        <taxon>Actinomycetota</taxon>
        <taxon>Actinomycetes</taxon>
        <taxon>Micrococcales</taxon>
        <taxon>Microbacteriaceae</taxon>
        <taxon>Arenivirga</taxon>
    </lineage>
</organism>
<keyword evidence="2" id="KW-1185">Reference proteome</keyword>
<dbReference type="Proteomes" id="UP001157160">
    <property type="component" value="Unassembled WGS sequence"/>
</dbReference>
<evidence type="ECO:0000313" key="2">
    <source>
        <dbReference type="Proteomes" id="UP001157160"/>
    </source>
</evidence>
<sequence>MFVLTIDQRRSRDGTDRVDHLIERLRALGGDELAAAPERTAGDEVQTATEEPECALALLLAVLRDGGWHVGLGIGSVRRPLLSSIRSGAGDAFVAARRAVDAAKSSPLGLAVRAVPDHDAPTAEHVEALIDLLLAVRDRRSDAGWEVSDLLDGGSTQAQVAERLAVTPQAVSLRARAAGWRWDDAARPALSTLLGMLDRQLDPPEER</sequence>